<accession>A0A1F5EGD5</accession>
<protein>
    <recommendedName>
        <fullName evidence="3">YdbS-like PH domain-containing protein</fullName>
    </recommendedName>
</protein>
<feature type="transmembrane region" description="Helical" evidence="2">
    <location>
        <begin position="125"/>
        <end position="152"/>
    </location>
</feature>
<evidence type="ECO:0000259" key="3">
    <source>
        <dbReference type="Pfam" id="PF03703"/>
    </source>
</evidence>
<reference evidence="4 5" key="1">
    <citation type="journal article" date="2016" name="Nat. Commun.">
        <title>Thousands of microbial genomes shed light on interconnected biogeochemical processes in an aquifer system.</title>
        <authorList>
            <person name="Anantharaman K."/>
            <person name="Brown C.T."/>
            <person name="Hug L.A."/>
            <person name="Sharon I."/>
            <person name="Castelle C.J."/>
            <person name="Probst A.J."/>
            <person name="Thomas B.C."/>
            <person name="Singh A."/>
            <person name="Wilkins M.J."/>
            <person name="Karaoz U."/>
            <person name="Brodie E.L."/>
            <person name="Williams K.H."/>
            <person name="Hubbard S.S."/>
            <person name="Banfield J.F."/>
        </authorList>
    </citation>
    <scope>NUCLEOTIDE SEQUENCE [LARGE SCALE GENOMIC DNA]</scope>
</reference>
<dbReference type="PANTHER" id="PTHR37938">
    <property type="entry name" value="BLL0215 PROTEIN"/>
    <property type="match status" value="1"/>
</dbReference>
<evidence type="ECO:0000313" key="4">
    <source>
        <dbReference type="EMBL" id="OGD66274.1"/>
    </source>
</evidence>
<dbReference type="AlphaFoldDB" id="A0A1F5EGD5"/>
<dbReference type="InterPro" id="IPR005182">
    <property type="entry name" value="YdbS-like_PH"/>
</dbReference>
<dbReference type="EMBL" id="MFAC01000034">
    <property type="protein sequence ID" value="OGD66274.1"/>
    <property type="molecule type" value="Genomic_DNA"/>
</dbReference>
<keyword evidence="2" id="KW-1133">Transmembrane helix</keyword>
<feature type="transmembrane region" description="Helical" evidence="2">
    <location>
        <begin position="81"/>
        <end position="105"/>
    </location>
</feature>
<feature type="compositionally biased region" description="Polar residues" evidence="1">
    <location>
        <begin position="32"/>
        <end position="53"/>
    </location>
</feature>
<feature type="domain" description="YdbS-like PH" evidence="3">
    <location>
        <begin position="155"/>
        <end position="229"/>
    </location>
</feature>
<dbReference type="STRING" id="1797580.A2Z61_01165"/>
<dbReference type="PANTHER" id="PTHR37938:SF1">
    <property type="entry name" value="BLL0215 PROTEIN"/>
    <property type="match status" value="1"/>
</dbReference>
<dbReference type="Pfam" id="PF03703">
    <property type="entry name" value="bPH_2"/>
    <property type="match status" value="1"/>
</dbReference>
<organism evidence="4 5">
    <name type="scientific">Candidatus Campbellbacteria bacterium RIFCSPLOWO2_02_35_12</name>
    <dbReference type="NCBI Taxonomy" id="1797580"/>
    <lineage>
        <taxon>Bacteria</taxon>
        <taxon>Candidatus Campbelliibacteriota</taxon>
    </lineage>
</organism>
<comment type="caution">
    <text evidence="4">The sequence shown here is derived from an EMBL/GenBank/DDBJ whole genome shotgun (WGS) entry which is preliminary data.</text>
</comment>
<name>A0A1F5EGD5_9BACT</name>
<keyword evidence="2" id="KW-0812">Transmembrane</keyword>
<sequence>MSIINPIRNSHEVFKSSQELKLSNPVKVRENSPYTNSLQNKRHASASNGTNNPYRKRRGIISNGINLSPDEKIKITLRKHWFILLKDIFGLIILYIAPFIVYLYFFDNAVITEFFNNKIYARPTLPIIIFAISIWTLIAWIKLFTIWTDYYLDVWFITNKRIIDIEQKGFFRREISTFRMERIQDITIEIKGILQTFLDFGDIHVQTAGESQEFIIRGIGHPKQIKEIIMHQSDIALEDRNQIPAIN</sequence>
<keyword evidence="2" id="KW-0472">Membrane</keyword>
<dbReference type="Proteomes" id="UP000186029">
    <property type="component" value="Unassembled WGS sequence"/>
</dbReference>
<evidence type="ECO:0000313" key="5">
    <source>
        <dbReference type="Proteomes" id="UP000186029"/>
    </source>
</evidence>
<proteinExistence type="predicted"/>
<gene>
    <name evidence="4" type="ORF">A2Z61_01165</name>
</gene>
<feature type="region of interest" description="Disordered" evidence="1">
    <location>
        <begin position="30"/>
        <end position="57"/>
    </location>
</feature>
<evidence type="ECO:0000256" key="2">
    <source>
        <dbReference type="SAM" id="Phobius"/>
    </source>
</evidence>
<evidence type="ECO:0000256" key="1">
    <source>
        <dbReference type="SAM" id="MobiDB-lite"/>
    </source>
</evidence>